<dbReference type="EMBL" id="CP014136">
    <property type="protein sequence ID" value="ATA18129.1"/>
    <property type="molecule type" value="Genomic_DNA"/>
</dbReference>
<name>A0A250AW33_9GAMM</name>
<keyword evidence="7" id="KW-1185">Reference proteome</keyword>
<dbReference type="OrthoDB" id="9798736at2"/>
<evidence type="ECO:0000313" key="7">
    <source>
        <dbReference type="Proteomes" id="UP000217182"/>
    </source>
</evidence>
<evidence type="ECO:0000256" key="2">
    <source>
        <dbReference type="ARBA" id="ARBA00022490"/>
    </source>
</evidence>
<evidence type="ECO:0000256" key="5">
    <source>
        <dbReference type="PIRSR" id="PIRSR002736-50"/>
    </source>
</evidence>
<protein>
    <recommendedName>
        <fullName evidence="4">Citrate lyase acyl carrier protein</fullName>
    </recommendedName>
    <alternativeName>
        <fullName evidence="4">Citrate lyase gamma chain</fullName>
    </alternativeName>
</protein>
<comment type="function">
    <text evidence="4">Covalent carrier of the coenzyme of citrate lyase.</text>
</comment>
<dbReference type="NCBIfam" id="NF009726">
    <property type="entry name" value="PRK13253.1"/>
    <property type="match status" value="1"/>
</dbReference>
<dbReference type="AlphaFoldDB" id="A0A250AW33"/>
<gene>
    <name evidence="4" type="primary">citD</name>
    <name evidence="6" type="ORF">AWC35_01485</name>
</gene>
<keyword evidence="3 4" id="KW-0597">Phosphoprotein</keyword>
<evidence type="ECO:0000313" key="6">
    <source>
        <dbReference type="EMBL" id="ATA18129.1"/>
    </source>
</evidence>
<dbReference type="Pfam" id="PF06857">
    <property type="entry name" value="ACP"/>
    <property type="match status" value="1"/>
</dbReference>
<dbReference type="HAMAP" id="MF_00805">
    <property type="entry name" value="CitD"/>
    <property type="match status" value="1"/>
</dbReference>
<dbReference type="KEGG" id="gqu:AWC35_01485"/>
<evidence type="ECO:0000256" key="1">
    <source>
        <dbReference type="ARBA" id="ARBA00004496"/>
    </source>
</evidence>
<keyword evidence="6" id="KW-0456">Lyase</keyword>
<sequence length="102" mass="11158">MKIIREAVAGTLESSDVMVRIAPAEGQEHDLLIASSVEKQFGAAIRRTLLQVLQQYGVEPVQVIVDDKGALDCVLRARLETALMRASEAGQLPWEAKNENAE</sequence>
<comment type="subunit">
    <text evidence="4">Oligomer with a subunit composition of (alpha,beta,gamma)6.</text>
</comment>
<dbReference type="PIRSF" id="PIRSF002736">
    <property type="entry name" value="Citrt_lyas_gamma"/>
    <property type="match status" value="1"/>
</dbReference>
<proteinExistence type="inferred from homology"/>
<accession>A0A250AW33</accession>
<dbReference type="GO" id="GO:0005737">
    <property type="term" value="C:cytoplasm"/>
    <property type="evidence" value="ECO:0007669"/>
    <property type="project" value="UniProtKB-SubCell"/>
</dbReference>
<reference evidence="6 7" key="1">
    <citation type="submission" date="2016-01" db="EMBL/GenBank/DDBJ databases">
        <authorList>
            <person name="Oliw E.H."/>
        </authorList>
    </citation>
    <scope>NUCLEOTIDE SEQUENCE [LARGE SCALE GENOMIC DNA]</scope>
    <source>
        <strain evidence="6 7">FRB97</strain>
    </source>
</reference>
<dbReference type="InterPro" id="IPR006495">
    <property type="entry name" value="CitD"/>
</dbReference>
<dbReference type="NCBIfam" id="TIGR01608">
    <property type="entry name" value="citD"/>
    <property type="match status" value="1"/>
</dbReference>
<organism evidence="6 7">
    <name type="scientific">Gibbsiella quercinecans</name>
    <dbReference type="NCBI Taxonomy" id="929813"/>
    <lineage>
        <taxon>Bacteria</taxon>
        <taxon>Pseudomonadati</taxon>
        <taxon>Pseudomonadota</taxon>
        <taxon>Gammaproteobacteria</taxon>
        <taxon>Enterobacterales</taxon>
        <taxon>Yersiniaceae</taxon>
        <taxon>Gibbsiella</taxon>
    </lineage>
</organism>
<feature type="modified residue" description="O-(phosphoribosyl dephospho-coenzyme A)serine" evidence="4 5">
    <location>
        <position position="14"/>
    </location>
</feature>
<dbReference type="InterPro" id="IPR023439">
    <property type="entry name" value="Mal_deCO2ase/Cit_lyase_ACP"/>
</dbReference>
<dbReference type="Proteomes" id="UP000217182">
    <property type="component" value="Chromosome"/>
</dbReference>
<evidence type="ECO:0000256" key="3">
    <source>
        <dbReference type="ARBA" id="ARBA00022553"/>
    </source>
</evidence>
<comment type="similarity">
    <text evidence="4">Belongs to the CitD family.</text>
</comment>
<dbReference type="GO" id="GO:0016829">
    <property type="term" value="F:lyase activity"/>
    <property type="evidence" value="ECO:0007669"/>
    <property type="project" value="UniProtKB-KW"/>
</dbReference>
<comment type="subcellular location">
    <subcellularLocation>
        <location evidence="1 4">Cytoplasm</location>
    </subcellularLocation>
</comment>
<dbReference type="RefSeq" id="WP_095844728.1">
    <property type="nucleotide sequence ID" value="NZ_CAMKXY010000001.1"/>
</dbReference>
<keyword evidence="2 4" id="KW-0963">Cytoplasm</keyword>
<evidence type="ECO:0000256" key="4">
    <source>
        <dbReference type="HAMAP-Rule" id="MF_00805"/>
    </source>
</evidence>